<keyword evidence="3" id="KW-1185">Reference proteome</keyword>
<dbReference type="EMBL" id="PDCK01000039">
    <property type="protein sequence ID" value="PRQ60037.1"/>
    <property type="molecule type" value="Genomic_DNA"/>
</dbReference>
<name>A0A2P6SMX6_ROSCH</name>
<evidence type="ECO:0000256" key="1">
    <source>
        <dbReference type="SAM" id="Phobius"/>
    </source>
</evidence>
<accession>A0A2P6SMX6</accession>
<dbReference type="AlphaFoldDB" id="A0A2P6SMX6"/>
<dbReference type="Proteomes" id="UP000238479">
    <property type="component" value="Chromosome 1"/>
</dbReference>
<reference evidence="2 3" key="1">
    <citation type="journal article" date="2018" name="Nat. Genet.">
        <title>The Rosa genome provides new insights in the design of modern roses.</title>
        <authorList>
            <person name="Bendahmane M."/>
        </authorList>
    </citation>
    <scope>NUCLEOTIDE SEQUENCE [LARGE SCALE GENOMIC DNA]</scope>
    <source>
        <strain evidence="3">cv. Old Blush</strain>
    </source>
</reference>
<feature type="transmembrane region" description="Helical" evidence="1">
    <location>
        <begin position="47"/>
        <end position="68"/>
    </location>
</feature>
<keyword evidence="1" id="KW-0472">Membrane</keyword>
<sequence>MMMMRARVGWRLKVLSWWGCSWLGIFGGFGAAGYLYKDQVNAFLNQFLTLIEVLLLLLQLPATATALATTMAPCYC</sequence>
<evidence type="ECO:0000313" key="3">
    <source>
        <dbReference type="Proteomes" id="UP000238479"/>
    </source>
</evidence>
<keyword evidence="1" id="KW-1133">Transmembrane helix</keyword>
<dbReference type="Gramene" id="PRQ60037">
    <property type="protein sequence ID" value="PRQ60037"/>
    <property type="gene ID" value="RchiOBHm_Chr1g0376751"/>
</dbReference>
<evidence type="ECO:0000313" key="2">
    <source>
        <dbReference type="EMBL" id="PRQ60037.1"/>
    </source>
</evidence>
<organism evidence="2 3">
    <name type="scientific">Rosa chinensis</name>
    <name type="common">China rose</name>
    <dbReference type="NCBI Taxonomy" id="74649"/>
    <lineage>
        <taxon>Eukaryota</taxon>
        <taxon>Viridiplantae</taxon>
        <taxon>Streptophyta</taxon>
        <taxon>Embryophyta</taxon>
        <taxon>Tracheophyta</taxon>
        <taxon>Spermatophyta</taxon>
        <taxon>Magnoliopsida</taxon>
        <taxon>eudicotyledons</taxon>
        <taxon>Gunneridae</taxon>
        <taxon>Pentapetalae</taxon>
        <taxon>rosids</taxon>
        <taxon>fabids</taxon>
        <taxon>Rosales</taxon>
        <taxon>Rosaceae</taxon>
        <taxon>Rosoideae</taxon>
        <taxon>Rosoideae incertae sedis</taxon>
        <taxon>Rosa</taxon>
    </lineage>
</organism>
<proteinExistence type="predicted"/>
<keyword evidence="1" id="KW-0812">Transmembrane</keyword>
<gene>
    <name evidence="2" type="ORF">RchiOBHm_Chr1g0376751</name>
</gene>
<protein>
    <submittedName>
        <fullName evidence="2">Uncharacterized protein</fullName>
    </submittedName>
</protein>
<comment type="caution">
    <text evidence="2">The sequence shown here is derived from an EMBL/GenBank/DDBJ whole genome shotgun (WGS) entry which is preliminary data.</text>
</comment>